<name>I0KWQ8_9ACTN</name>
<gene>
    <name evidence="1" type="ORF">MILUP08_40916</name>
</gene>
<dbReference type="EMBL" id="CAIE01000010">
    <property type="protein sequence ID" value="CCH16005.1"/>
    <property type="molecule type" value="Genomic_DNA"/>
</dbReference>
<evidence type="ECO:0000313" key="1">
    <source>
        <dbReference type="EMBL" id="CCH16005.1"/>
    </source>
</evidence>
<dbReference type="AlphaFoldDB" id="I0KWQ8"/>
<organism evidence="1 2">
    <name type="scientific">Micromonospora lupini str. Lupac 08</name>
    <dbReference type="NCBI Taxonomy" id="1150864"/>
    <lineage>
        <taxon>Bacteria</taxon>
        <taxon>Bacillati</taxon>
        <taxon>Actinomycetota</taxon>
        <taxon>Actinomycetes</taxon>
        <taxon>Micromonosporales</taxon>
        <taxon>Micromonosporaceae</taxon>
        <taxon>Micromonospora</taxon>
    </lineage>
</organism>
<protein>
    <submittedName>
        <fullName evidence="1">Uncharacterized protein</fullName>
    </submittedName>
</protein>
<accession>I0KWQ8</accession>
<proteinExistence type="predicted"/>
<comment type="caution">
    <text evidence="1">The sequence shown here is derived from an EMBL/GenBank/DDBJ whole genome shotgun (WGS) entry which is preliminary data.</text>
</comment>
<reference evidence="2" key="1">
    <citation type="journal article" date="2012" name="J. Bacteriol.">
        <title>Genome Sequence of Micromonospora lupini Lupac 08, Isolated from Root Nodules of Lupinus angustifolius.</title>
        <authorList>
            <person name="Alonso-Vega P."/>
            <person name="Normand P."/>
            <person name="Bacigalupe R."/>
            <person name="Pujic P."/>
            <person name="Lajus A."/>
            <person name="Vallenet D."/>
            <person name="Carro L."/>
            <person name="Coll P."/>
            <person name="Trujillo M.E."/>
        </authorList>
    </citation>
    <scope>NUCLEOTIDE SEQUENCE [LARGE SCALE GENOMIC DNA]</scope>
    <source>
        <strain evidence="2">Lupac 08</strain>
    </source>
</reference>
<dbReference type="Proteomes" id="UP000003448">
    <property type="component" value="Unassembled WGS sequence"/>
</dbReference>
<keyword evidence="2" id="KW-1185">Reference proteome</keyword>
<sequence length="203" mass="22708">MFRRHVRREASPHVPGWGEVRHNERLVVLGALTRDSPYAHLGAAFPHRCGEVTDDPGVGTLRAGEVEIVDLAVPVGGRAGRRSRRPRGGGGLPGRILAVLLAVETVVADLPGRGHLRRPRLRIFHQLRVESERRRPVLRPVTVDLTQRFLEKCRVRLVRKRFAHDFSTFAEELFRAPATSCHGSITRGKCAFHNASHRDGWPA</sequence>
<evidence type="ECO:0000313" key="2">
    <source>
        <dbReference type="Proteomes" id="UP000003448"/>
    </source>
</evidence>